<dbReference type="OrthoDB" id="498037at2759"/>
<feature type="transmembrane region" description="Helical" evidence="1">
    <location>
        <begin position="501"/>
        <end position="526"/>
    </location>
</feature>
<reference evidence="3 4" key="1">
    <citation type="submission" date="2016-02" db="EMBL/GenBank/DDBJ databases">
        <title>Genome analysis of coral dinoflagellate symbionts highlights evolutionary adaptations to a symbiotic lifestyle.</title>
        <authorList>
            <person name="Aranda M."/>
            <person name="Li Y."/>
            <person name="Liew Y.J."/>
            <person name="Baumgarten S."/>
            <person name="Simakov O."/>
            <person name="Wilson M."/>
            <person name="Piel J."/>
            <person name="Ashoor H."/>
            <person name="Bougouffa S."/>
            <person name="Bajic V.B."/>
            <person name="Ryu T."/>
            <person name="Ravasi T."/>
            <person name="Bayer T."/>
            <person name="Micklem G."/>
            <person name="Kim H."/>
            <person name="Bhak J."/>
            <person name="Lajeunesse T.C."/>
            <person name="Voolstra C.R."/>
        </authorList>
    </citation>
    <scope>NUCLEOTIDE SEQUENCE [LARGE SCALE GENOMIC DNA]</scope>
    <source>
        <strain evidence="3 4">CCMP2467</strain>
    </source>
</reference>
<name>A0A1Q9ETC5_SYMMI</name>
<evidence type="ECO:0000313" key="3">
    <source>
        <dbReference type="EMBL" id="OLQ10651.1"/>
    </source>
</evidence>
<dbReference type="EMBL" id="LSRX01000074">
    <property type="protein sequence ID" value="OLQ10651.1"/>
    <property type="molecule type" value="Genomic_DNA"/>
</dbReference>
<feature type="transmembrane region" description="Helical" evidence="1">
    <location>
        <begin position="353"/>
        <end position="372"/>
    </location>
</feature>
<sequence length="803" mass="87415">MAYELLVITTLLAVAIPDALALCGYSTFGLGPDLANVVATDITDLTAIMSLIFAGLFPVLCFVLDIPAAPTAVQVCFGLLSVILMLGVSTLNLLTIPVMPLMVCLELTFLLLACLRCKLFGAIPAPHFFTAGALSFGICTGFTAVASVAFRFSMGTIASIETQIRLASMYSEVFAYASKDLDITFNQTQCFAEIAPPGLSEDQQGSFHRACATVNSLWYAQWTTPYAVPALNALSALCCMVFARTDPSTRTLVSESQTPTLTEAEIKAAKMMASLLKRFTFMTALAMAALYTASTMVVSSRISLIRSMIILAFCVILTALGFVYLETDRVLLSKLLNQSRFYRSVIQLAKNDWIRALFICCTCMFLAGVLGADMIRQRVRTCSSSDTSARSGRFTAAVRPMVDEFHTWNWTSVLRKLNLICIVAVLLAVGMRASYVSFSWLNVQLIAWNLDIYLLSLLVFAVGLAMFMLPVVPGTAVYIFAGVVLGYQAQLGSQDDVWRAIGIGVLVSSVAKMLACTGQYLVGYIAGKSVRVQRLVAVDRVFTRAMEMILSRRGLGLGKVCILVAGPDFPTSVLCGILKLNIPQMLLGTTPVILVSIIPQVCVGVMLASRSDDIPDLTRIVTAAAAIIQGAATIYFSYRIMQTAEVHYEELSQHRPEHDRVAELTKKEAAYTRKYAELTQWEDMHWLLRDGILLSSIIILIVSWVLGADFALSNQMCFRTFSITDRIDADLESGGLDGNVWNLVTHPAGTVVLALAVAATLLHIVVGQWLDTATRRSLAMQVASESPQPPFYNVLGRAAHDLT</sequence>
<keyword evidence="1" id="KW-0812">Transmembrane</keyword>
<keyword evidence="1" id="KW-1133">Transmembrane helix</keyword>
<accession>A0A1Q9ETC5</accession>
<evidence type="ECO:0000313" key="4">
    <source>
        <dbReference type="Proteomes" id="UP000186817"/>
    </source>
</evidence>
<feature type="transmembrane region" description="Helical" evidence="1">
    <location>
        <begin position="417"/>
        <end position="441"/>
    </location>
</feature>
<evidence type="ECO:0000256" key="2">
    <source>
        <dbReference type="SAM" id="SignalP"/>
    </source>
</evidence>
<feature type="transmembrane region" description="Helical" evidence="1">
    <location>
        <begin position="127"/>
        <end position="150"/>
    </location>
</feature>
<feature type="transmembrane region" description="Helical" evidence="1">
    <location>
        <begin position="304"/>
        <end position="325"/>
    </location>
</feature>
<feature type="transmembrane region" description="Helical" evidence="1">
    <location>
        <begin position="71"/>
        <end position="88"/>
    </location>
</feature>
<feature type="transmembrane region" description="Helical" evidence="1">
    <location>
        <begin position="692"/>
        <end position="712"/>
    </location>
</feature>
<comment type="caution">
    <text evidence="3">The sequence shown here is derived from an EMBL/GenBank/DDBJ whole genome shotgun (WGS) entry which is preliminary data.</text>
</comment>
<keyword evidence="4" id="KW-1185">Reference proteome</keyword>
<feature type="transmembrane region" description="Helical" evidence="1">
    <location>
        <begin position="45"/>
        <end position="64"/>
    </location>
</feature>
<feature type="transmembrane region" description="Helical" evidence="1">
    <location>
        <begin position="279"/>
        <end position="298"/>
    </location>
</feature>
<feature type="transmembrane region" description="Helical" evidence="1">
    <location>
        <begin position="748"/>
        <end position="770"/>
    </location>
</feature>
<dbReference type="AlphaFoldDB" id="A0A1Q9ETC5"/>
<feature type="chain" id="PRO_5013136232" evidence="2">
    <location>
        <begin position="22"/>
        <end position="803"/>
    </location>
</feature>
<keyword evidence="2" id="KW-0732">Signal</keyword>
<gene>
    <name evidence="3" type="ORF">AK812_SmicGene5619</name>
</gene>
<feature type="transmembrane region" description="Helical" evidence="1">
    <location>
        <begin position="620"/>
        <end position="638"/>
    </location>
</feature>
<organism evidence="3 4">
    <name type="scientific">Symbiodinium microadriaticum</name>
    <name type="common">Dinoflagellate</name>
    <name type="synonym">Zooxanthella microadriatica</name>
    <dbReference type="NCBI Taxonomy" id="2951"/>
    <lineage>
        <taxon>Eukaryota</taxon>
        <taxon>Sar</taxon>
        <taxon>Alveolata</taxon>
        <taxon>Dinophyceae</taxon>
        <taxon>Suessiales</taxon>
        <taxon>Symbiodiniaceae</taxon>
        <taxon>Symbiodinium</taxon>
    </lineage>
</organism>
<proteinExistence type="predicted"/>
<feature type="transmembrane region" description="Helical" evidence="1">
    <location>
        <begin position="453"/>
        <end position="481"/>
    </location>
</feature>
<keyword evidence="1" id="KW-0472">Membrane</keyword>
<evidence type="ECO:0000256" key="1">
    <source>
        <dbReference type="SAM" id="Phobius"/>
    </source>
</evidence>
<feature type="transmembrane region" description="Helical" evidence="1">
    <location>
        <begin position="586"/>
        <end position="608"/>
    </location>
</feature>
<dbReference type="Proteomes" id="UP000186817">
    <property type="component" value="Unassembled WGS sequence"/>
</dbReference>
<protein>
    <submittedName>
        <fullName evidence="3">Uncharacterized protein</fullName>
    </submittedName>
</protein>
<feature type="signal peptide" evidence="2">
    <location>
        <begin position="1"/>
        <end position="21"/>
    </location>
</feature>